<accession>A0AAD6X9I4</accession>
<proteinExistence type="predicted"/>
<evidence type="ECO:0000313" key="2">
    <source>
        <dbReference type="Proteomes" id="UP001218188"/>
    </source>
</evidence>
<gene>
    <name evidence="1" type="ORF">C8F04DRAFT_147078</name>
</gene>
<protein>
    <submittedName>
        <fullName evidence="1">Uncharacterized protein</fullName>
    </submittedName>
</protein>
<keyword evidence="2" id="KW-1185">Reference proteome</keyword>
<evidence type="ECO:0000313" key="1">
    <source>
        <dbReference type="EMBL" id="KAJ7041647.1"/>
    </source>
</evidence>
<dbReference type="AlphaFoldDB" id="A0AAD6X9I4"/>
<comment type="caution">
    <text evidence="1">The sequence shown here is derived from an EMBL/GenBank/DDBJ whole genome shotgun (WGS) entry which is preliminary data.</text>
</comment>
<dbReference type="Proteomes" id="UP001218188">
    <property type="component" value="Unassembled WGS sequence"/>
</dbReference>
<sequence length="149" mass="16303">MRHRGRGMFQLSSFPLFSLSQRSGWGARRHLAFAGRASLWERCSCLGVRLLASGVGTPNLASRWPRAAHASFVSCPESPLLRSGCRERLVRATSPTSRSCFYCTLGAGSVSQWPAAAPNTPPSLYAYSLALHRHMCMNFVSPSLFGDIL</sequence>
<reference evidence="1" key="1">
    <citation type="submission" date="2023-03" db="EMBL/GenBank/DDBJ databases">
        <title>Massive genome expansion in bonnet fungi (Mycena s.s.) driven by repeated elements and novel gene families across ecological guilds.</title>
        <authorList>
            <consortium name="Lawrence Berkeley National Laboratory"/>
            <person name="Harder C.B."/>
            <person name="Miyauchi S."/>
            <person name="Viragh M."/>
            <person name="Kuo A."/>
            <person name="Thoen E."/>
            <person name="Andreopoulos B."/>
            <person name="Lu D."/>
            <person name="Skrede I."/>
            <person name="Drula E."/>
            <person name="Henrissat B."/>
            <person name="Morin E."/>
            <person name="Kohler A."/>
            <person name="Barry K."/>
            <person name="LaButti K."/>
            <person name="Morin E."/>
            <person name="Salamov A."/>
            <person name="Lipzen A."/>
            <person name="Mereny Z."/>
            <person name="Hegedus B."/>
            <person name="Baldrian P."/>
            <person name="Stursova M."/>
            <person name="Weitz H."/>
            <person name="Taylor A."/>
            <person name="Grigoriev I.V."/>
            <person name="Nagy L.G."/>
            <person name="Martin F."/>
            <person name="Kauserud H."/>
        </authorList>
    </citation>
    <scope>NUCLEOTIDE SEQUENCE</scope>
    <source>
        <strain evidence="1">CBHHK200</strain>
    </source>
</reference>
<organism evidence="1 2">
    <name type="scientific">Mycena alexandri</name>
    <dbReference type="NCBI Taxonomy" id="1745969"/>
    <lineage>
        <taxon>Eukaryota</taxon>
        <taxon>Fungi</taxon>
        <taxon>Dikarya</taxon>
        <taxon>Basidiomycota</taxon>
        <taxon>Agaricomycotina</taxon>
        <taxon>Agaricomycetes</taxon>
        <taxon>Agaricomycetidae</taxon>
        <taxon>Agaricales</taxon>
        <taxon>Marasmiineae</taxon>
        <taxon>Mycenaceae</taxon>
        <taxon>Mycena</taxon>
    </lineage>
</organism>
<name>A0AAD6X9I4_9AGAR</name>
<dbReference type="EMBL" id="JARJCM010000016">
    <property type="protein sequence ID" value="KAJ7041647.1"/>
    <property type="molecule type" value="Genomic_DNA"/>
</dbReference>